<protein>
    <submittedName>
        <fullName evidence="1">Alpha/beta hydrolase</fullName>
    </submittedName>
</protein>
<keyword evidence="1" id="KW-0378">Hydrolase</keyword>
<dbReference type="GO" id="GO:0016787">
    <property type="term" value="F:hydrolase activity"/>
    <property type="evidence" value="ECO:0007669"/>
    <property type="project" value="UniProtKB-KW"/>
</dbReference>
<dbReference type="InterPro" id="IPR029058">
    <property type="entry name" value="AB_hydrolase_fold"/>
</dbReference>
<organism evidence="1 2">
    <name type="scientific">Streptomyces malaysiensis</name>
    <dbReference type="NCBI Taxonomy" id="92644"/>
    <lineage>
        <taxon>Bacteria</taxon>
        <taxon>Bacillati</taxon>
        <taxon>Actinomycetota</taxon>
        <taxon>Actinomycetes</taxon>
        <taxon>Kitasatosporales</taxon>
        <taxon>Streptomycetaceae</taxon>
        <taxon>Streptomyces</taxon>
        <taxon>Streptomyces violaceusniger group</taxon>
    </lineage>
</organism>
<sequence length="312" mass="34905">MSEAIQTDDSIERALQAMAEGFSFSNRSPILHSPAEVGLAYENVTFPSLDGIPLEGWFIPAPGSDRIVILNHPRWFSRSGLPSHLDPWKSLGAAFGNDFEVNFVPDFKILHDAGYNVLAYDLRNFGYSGAANGGVSSSGNFECRDVVGSLNYVRGRSDLREMSVGLFSRCLGCNATLVAMARYPDAFENVRCLVGCQPLSPRYLLEKVMASRGIPAERVDDLDELMRLKTSFTIDDLSPAPAAKSVRIPTFLYQVRDDAMTTPKDVQTIYDNMPIETKKLFWIEGSTRRWDGYTYFQKDPSLMLDWFATYLT</sequence>
<keyword evidence="2" id="KW-1185">Reference proteome</keyword>
<evidence type="ECO:0000313" key="1">
    <source>
        <dbReference type="EMBL" id="QPI61098.1"/>
    </source>
</evidence>
<dbReference type="Proteomes" id="UP000663421">
    <property type="component" value="Chromosome"/>
</dbReference>
<dbReference type="EMBL" id="CP065050">
    <property type="protein sequence ID" value="QPI61098.1"/>
    <property type="molecule type" value="Genomic_DNA"/>
</dbReference>
<accession>A0ABX6WI75</accession>
<evidence type="ECO:0000313" key="2">
    <source>
        <dbReference type="Proteomes" id="UP000663421"/>
    </source>
</evidence>
<dbReference type="SUPFAM" id="SSF53474">
    <property type="entry name" value="alpha/beta-Hydrolases"/>
    <property type="match status" value="1"/>
</dbReference>
<proteinExistence type="predicted"/>
<reference evidence="1 2" key="1">
    <citation type="submission" date="2020-11" db="EMBL/GenBank/DDBJ databases">
        <title>Complete genome sequence unveiled secondary metabolic potentials in Streptomyces solisilvae HNM0141.</title>
        <authorList>
            <person name="Huang X."/>
        </authorList>
    </citation>
    <scope>NUCLEOTIDE SEQUENCE [LARGE SCALE GENOMIC DNA]</scope>
    <source>
        <strain evidence="1 2">HNM0141</strain>
    </source>
</reference>
<gene>
    <name evidence="1" type="ORF">I1A49_44860</name>
</gene>
<name>A0ABX6WI75_STRMQ</name>
<dbReference type="Gene3D" id="3.40.50.1820">
    <property type="entry name" value="alpha/beta hydrolase"/>
    <property type="match status" value="1"/>
</dbReference>